<protein>
    <submittedName>
        <fullName evidence="2">PEP-CTERM sorting domain-containing protein</fullName>
    </submittedName>
</protein>
<dbReference type="NCBIfam" id="TIGR02595">
    <property type="entry name" value="PEP_CTERM"/>
    <property type="match status" value="1"/>
</dbReference>
<dbReference type="Gene3D" id="2.60.40.680">
    <property type="match status" value="1"/>
</dbReference>
<organism evidence="2 3">
    <name type="scientific">Thalassotalea castellviae</name>
    <dbReference type="NCBI Taxonomy" id="3075612"/>
    <lineage>
        <taxon>Bacteria</taxon>
        <taxon>Pseudomonadati</taxon>
        <taxon>Pseudomonadota</taxon>
        <taxon>Gammaproteobacteria</taxon>
        <taxon>Alteromonadales</taxon>
        <taxon>Colwelliaceae</taxon>
        <taxon>Thalassotalea</taxon>
    </lineage>
</organism>
<evidence type="ECO:0000256" key="1">
    <source>
        <dbReference type="SAM" id="SignalP"/>
    </source>
</evidence>
<reference evidence="2 3" key="1">
    <citation type="submission" date="2023-09" db="EMBL/GenBank/DDBJ databases">
        <authorList>
            <person name="Rey-Velasco X."/>
        </authorList>
    </citation>
    <scope>NUCLEOTIDE SEQUENCE [LARGE SCALE GENOMIC DNA]</scope>
    <source>
        <strain evidence="2 3">W431</strain>
    </source>
</reference>
<dbReference type="Proteomes" id="UP001266357">
    <property type="component" value="Unassembled WGS sequence"/>
</dbReference>
<dbReference type="EMBL" id="JAVRIF010000003">
    <property type="protein sequence ID" value="MDT0603243.1"/>
    <property type="molecule type" value="Genomic_DNA"/>
</dbReference>
<feature type="signal peptide" evidence="1">
    <location>
        <begin position="1"/>
        <end position="18"/>
    </location>
</feature>
<comment type="caution">
    <text evidence="2">The sequence shown here is derived from an EMBL/GenBank/DDBJ whole genome shotgun (WGS) entry which is preliminary data.</text>
</comment>
<evidence type="ECO:0000313" key="2">
    <source>
        <dbReference type="EMBL" id="MDT0603243.1"/>
    </source>
</evidence>
<accession>A0ABU3A049</accession>
<evidence type="ECO:0000313" key="3">
    <source>
        <dbReference type="Proteomes" id="UP001266357"/>
    </source>
</evidence>
<dbReference type="RefSeq" id="WP_311579069.1">
    <property type="nucleotide sequence ID" value="NZ_JAVRIF010000003.1"/>
</dbReference>
<sequence>MKKILLIIALMFSVNSQATIIALKFDQTEYNNNDSMTGQLVASDLSYSLGGFAGTINFDPSQLALTGWSFGNGFDDGLGSYFAADDSVAGTLYLEDFADFFADELTLVANQGTSFVLASFTFNALSSGLQTVSYLQGLEVVSLDNSQLESFAGQAVSFNVSQVPEPMSIVLLAAALVFLTRRQEG</sequence>
<keyword evidence="1" id="KW-0732">Signal</keyword>
<dbReference type="InterPro" id="IPR013424">
    <property type="entry name" value="Ice-binding_C"/>
</dbReference>
<keyword evidence="3" id="KW-1185">Reference proteome</keyword>
<name>A0ABU3A049_9GAMM</name>
<feature type="chain" id="PRO_5046432628" evidence="1">
    <location>
        <begin position="19"/>
        <end position="185"/>
    </location>
</feature>
<proteinExistence type="predicted"/>
<gene>
    <name evidence="2" type="ORF">RM573_06510</name>
</gene>